<dbReference type="EMBL" id="LOPU01000031">
    <property type="protein sequence ID" value="KTG08413.1"/>
    <property type="molecule type" value="Genomic_DNA"/>
</dbReference>
<dbReference type="STRING" id="1514971.AUR64_19485"/>
<dbReference type="SUPFAM" id="SSF54637">
    <property type="entry name" value="Thioesterase/thiol ester dehydrase-isomerase"/>
    <property type="match status" value="1"/>
</dbReference>
<dbReference type="Gene3D" id="3.10.129.10">
    <property type="entry name" value="Hotdog Thioesterase"/>
    <property type="match status" value="1"/>
</dbReference>
<accession>A0A0W1R5P5</accession>
<name>A0A0W1R5P5_9EURY</name>
<comment type="caution">
    <text evidence="1">The sequence shown here is derived from an EMBL/GenBank/DDBJ whole genome shotgun (WGS) entry which is preliminary data.</text>
</comment>
<dbReference type="GO" id="GO:0006633">
    <property type="term" value="P:fatty acid biosynthetic process"/>
    <property type="evidence" value="ECO:0007669"/>
    <property type="project" value="TreeGrafter"/>
</dbReference>
<dbReference type="GO" id="GO:0019171">
    <property type="term" value="F:(3R)-hydroxyacyl-[acyl-carrier-protein] dehydratase activity"/>
    <property type="evidence" value="ECO:0007669"/>
    <property type="project" value="TreeGrafter"/>
</dbReference>
<proteinExistence type="predicted"/>
<dbReference type="RefSeq" id="WP_058583133.1">
    <property type="nucleotide sequence ID" value="NZ_LOPU01000031.1"/>
</dbReference>
<dbReference type="Proteomes" id="UP000054387">
    <property type="component" value="Unassembled WGS sequence"/>
</dbReference>
<evidence type="ECO:0000313" key="1">
    <source>
        <dbReference type="EMBL" id="KTG08413.1"/>
    </source>
</evidence>
<dbReference type="PANTHER" id="PTHR43437">
    <property type="entry name" value="HYDROXYACYL-THIOESTER DEHYDRATASE TYPE 2, MITOCHONDRIAL-RELATED"/>
    <property type="match status" value="1"/>
</dbReference>
<dbReference type="InterPro" id="IPR050965">
    <property type="entry name" value="UPF0336/Enoyl-CoA_hydratase"/>
</dbReference>
<reference evidence="1 2" key="1">
    <citation type="submission" date="2015-12" db="EMBL/GenBank/DDBJ databases">
        <title>Haloprofundus marisrubri gen. nov., sp. nov., an extremely halophilic archaeon isolated from the Discovery deep brine-seawater interface in the Red Sea.</title>
        <authorList>
            <person name="Zhang G."/>
            <person name="Stingl U."/>
            <person name="Rashid M."/>
        </authorList>
    </citation>
    <scope>NUCLEOTIDE SEQUENCE [LARGE SCALE GENOMIC DNA]</scope>
    <source>
        <strain evidence="1 2">SB9</strain>
    </source>
</reference>
<evidence type="ECO:0000313" key="2">
    <source>
        <dbReference type="Proteomes" id="UP000054387"/>
    </source>
</evidence>
<dbReference type="InterPro" id="IPR029069">
    <property type="entry name" value="HotDog_dom_sf"/>
</dbReference>
<organism evidence="1 2">
    <name type="scientific">Haloprofundus marisrubri</name>
    <dbReference type="NCBI Taxonomy" id="1514971"/>
    <lineage>
        <taxon>Archaea</taxon>
        <taxon>Methanobacteriati</taxon>
        <taxon>Methanobacteriota</taxon>
        <taxon>Stenosarchaea group</taxon>
        <taxon>Halobacteria</taxon>
        <taxon>Halobacteriales</taxon>
        <taxon>Haloferacaceae</taxon>
        <taxon>Haloprofundus</taxon>
    </lineage>
</organism>
<gene>
    <name evidence="1" type="ORF">AUR64_19485</name>
</gene>
<dbReference type="OrthoDB" id="167740at2157"/>
<dbReference type="PANTHER" id="PTHR43437:SF3">
    <property type="entry name" value="HYDROXYACYL-THIOESTER DEHYDRATASE TYPE 2, MITOCHONDRIAL"/>
    <property type="match status" value="1"/>
</dbReference>
<keyword evidence="2" id="KW-1185">Reference proteome</keyword>
<sequence>MTPPTPGESHTVERTFSVEEVETFADLSGDTQPQHTAPDDEGRLMVHGLLTATLPTQIGGKEEVLAHTMEFTFSQPVYTGERITCTWTYESVEERSDRYDLTANIVCSRGDEVVLSGTVTGLTWKGDTR</sequence>
<protein>
    <submittedName>
        <fullName evidence="1">Dehydratase</fullName>
    </submittedName>
</protein>
<dbReference type="AlphaFoldDB" id="A0A0W1R5P5"/>